<evidence type="ECO:0000313" key="1">
    <source>
        <dbReference type="EMBL" id="WMX44336.1"/>
    </source>
</evidence>
<reference evidence="1 2" key="1">
    <citation type="submission" date="2023-09" db="EMBL/GenBank/DDBJ databases">
        <title>Complete genome of Streptomyces roseicoloratus T14.</title>
        <authorList>
            <person name="Bashizi T."/>
            <person name="Kim M.-J."/>
            <person name="Lee G."/>
            <person name="Tagele S.B."/>
            <person name="Shin J.-H."/>
        </authorList>
    </citation>
    <scope>NUCLEOTIDE SEQUENCE [LARGE SCALE GENOMIC DNA]</scope>
    <source>
        <strain evidence="1 2">T14</strain>
    </source>
</reference>
<protein>
    <submittedName>
        <fullName evidence="1">Uncharacterized protein</fullName>
    </submittedName>
</protein>
<gene>
    <name evidence="1" type="ORF">RGF97_04980</name>
</gene>
<sequence length="41" mass="3988">MKGRSDRRPCRGLSTSVPAKAVAGGAGVTGAVVLDFAGEAA</sequence>
<proteinExistence type="predicted"/>
<dbReference type="EMBL" id="CP133762">
    <property type="protein sequence ID" value="WMX44336.1"/>
    <property type="molecule type" value="Genomic_DNA"/>
</dbReference>
<accession>A0ABY9RQ64</accession>
<dbReference type="RefSeq" id="WP_309547961.1">
    <property type="nucleotide sequence ID" value="NZ_CP133762.1"/>
</dbReference>
<keyword evidence="2" id="KW-1185">Reference proteome</keyword>
<name>A0ABY9RQ64_9ACTN</name>
<evidence type="ECO:0000313" key="2">
    <source>
        <dbReference type="Proteomes" id="UP001250858"/>
    </source>
</evidence>
<organism evidence="1 2">
    <name type="scientific">Streptomyces roseicoloratus</name>
    <dbReference type="NCBI Taxonomy" id="2508722"/>
    <lineage>
        <taxon>Bacteria</taxon>
        <taxon>Bacillati</taxon>
        <taxon>Actinomycetota</taxon>
        <taxon>Actinomycetes</taxon>
        <taxon>Kitasatosporales</taxon>
        <taxon>Streptomycetaceae</taxon>
        <taxon>Streptomyces</taxon>
    </lineage>
</organism>
<dbReference type="Proteomes" id="UP001250858">
    <property type="component" value="Chromosome"/>
</dbReference>